<dbReference type="AlphaFoldDB" id="T0FAC3"/>
<evidence type="ECO:0000313" key="1">
    <source>
        <dbReference type="EMBL" id="EQA44846.1"/>
    </source>
</evidence>
<dbReference type="Proteomes" id="UP000015454">
    <property type="component" value="Unassembled WGS sequence"/>
</dbReference>
<sequence>MSKLLEQIQYVRVVISKQFSTSDWCRNVELVLERMHESFH</sequence>
<dbReference type="EMBL" id="AHMO02000008">
    <property type="protein sequence ID" value="EQA44846.1"/>
    <property type="molecule type" value="Genomic_DNA"/>
</dbReference>
<gene>
    <name evidence="1" type="ORF">LEP1GSC050_2137</name>
</gene>
<proteinExistence type="predicted"/>
<name>T0FAC3_9LEPT</name>
<comment type="caution">
    <text evidence="1">The sequence shown here is derived from an EMBL/GenBank/DDBJ whole genome shotgun (WGS) entry which is preliminary data.</text>
</comment>
<organism evidence="1 2">
    <name type="scientific">Leptospira broomii serovar Hurstbridge str. 5399</name>
    <dbReference type="NCBI Taxonomy" id="1049789"/>
    <lineage>
        <taxon>Bacteria</taxon>
        <taxon>Pseudomonadati</taxon>
        <taxon>Spirochaetota</taxon>
        <taxon>Spirochaetia</taxon>
        <taxon>Leptospirales</taxon>
        <taxon>Leptospiraceae</taxon>
        <taxon>Leptospira</taxon>
    </lineage>
</organism>
<evidence type="ECO:0000313" key="2">
    <source>
        <dbReference type="Proteomes" id="UP000015454"/>
    </source>
</evidence>
<keyword evidence="2" id="KW-1185">Reference proteome</keyword>
<protein>
    <submittedName>
        <fullName evidence="1">Uncharacterized protein</fullName>
    </submittedName>
</protein>
<reference evidence="1" key="1">
    <citation type="submission" date="2013-05" db="EMBL/GenBank/DDBJ databases">
        <authorList>
            <person name="Harkins D.M."/>
            <person name="Durkin A.S."/>
            <person name="Brinkac L.M."/>
            <person name="Haft D.H."/>
            <person name="Selengut J.D."/>
            <person name="Sanka R."/>
            <person name="DePew J."/>
            <person name="Purushe J."/>
            <person name="Hartskeerl R.A."/>
            <person name="Ahmed A."/>
            <person name="van der Linden H."/>
            <person name="Goris M.G.A."/>
            <person name="Vinetz J.M."/>
            <person name="Sutton G.G."/>
            <person name="Nierman W.C."/>
            <person name="Fouts D.E."/>
        </authorList>
    </citation>
    <scope>NUCLEOTIDE SEQUENCE [LARGE SCALE GENOMIC DNA]</scope>
    <source>
        <strain evidence="1">5399</strain>
    </source>
</reference>
<accession>T0FAC3</accession>